<protein>
    <submittedName>
        <fullName evidence="2">Type VI secretion system protein ImpF</fullName>
    </submittedName>
</protein>
<dbReference type="NCBIfam" id="TIGR03357">
    <property type="entry name" value="VI_zyme"/>
    <property type="match status" value="1"/>
</dbReference>
<dbReference type="PANTHER" id="PTHR38595">
    <property type="entry name" value="CYTOPLASMIC PROTEIN-RELATED"/>
    <property type="match status" value="1"/>
</dbReference>
<evidence type="ECO:0000313" key="2">
    <source>
        <dbReference type="EMBL" id="SIT05488.1"/>
    </source>
</evidence>
<dbReference type="OrthoDB" id="119583at2"/>
<proteinExistence type="predicted"/>
<dbReference type="PANTHER" id="PTHR38595:SF2">
    <property type="entry name" value="TYPE VI SECRETION SYSTEM BASEPLATE SUBUNIT TSSE"/>
    <property type="match status" value="1"/>
</dbReference>
<sequence>MSELKDKPLVAPLLDRFLEQNKGTDFRQSHQIVRSLRESIRRDLENLFNTRYCCVSPPAGYSHLDDCVLNYGLPDLSTINMTSFDSRNEFCRRIEKAVKRFEPRIRSVKVKTDVAIDNEDPTIRFRVEATLNVNPLQEMIIFESALNPVNQTVNVSEIF</sequence>
<reference evidence="3" key="1">
    <citation type="submission" date="2017-01" db="EMBL/GenBank/DDBJ databases">
        <authorList>
            <person name="Varghese N."/>
            <person name="Submissions S."/>
        </authorList>
    </citation>
    <scope>NUCLEOTIDE SEQUENCE [LARGE SCALE GENOMIC DNA]</scope>
    <source>
        <strain evidence="3">DSM 24913</strain>
    </source>
</reference>
<accession>A0A1N7P4K5</accession>
<dbReference type="InterPro" id="IPR007048">
    <property type="entry name" value="IraD/Gp25-like"/>
</dbReference>
<evidence type="ECO:0000259" key="1">
    <source>
        <dbReference type="Pfam" id="PF04965"/>
    </source>
</evidence>
<dbReference type="Pfam" id="PF04965">
    <property type="entry name" value="GPW_gp25"/>
    <property type="match status" value="1"/>
</dbReference>
<name>A0A1N7P4K5_9GAMM</name>
<gene>
    <name evidence="2" type="ORF">SAMN05421686_108139</name>
</gene>
<dbReference type="AlphaFoldDB" id="A0A1N7P4K5"/>
<organism evidence="2 3">
    <name type="scientific">Thalassolituus maritimus</name>
    <dbReference type="NCBI Taxonomy" id="484498"/>
    <lineage>
        <taxon>Bacteria</taxon>
        <taxon>Pseudomonadati</taxon>
        <taxon>Pseudomonadota</taxon>
        <taxon>Gammaproteobacteria</taxon>
        <taxon>Oceanospirillales</taxon>
        <taxon>Oceanospirillaceae</taxon>
        <taxon>Thalassolituus</taxon>
    </lineage>
</organism>
<dbReference type="STRING" id="484498.SAMN05421686_108139"/>
<feature type="domain" description="IraD/Gp25-like" evidence="1">
    <location>
        <begin position="35"/>
        <end position="135"/>
    </location>
</feature>
<dbReference type="SUPFAM" id="SSF160719">
    <property type="entry name" value="gpW/gp25-like"/>
    <property type="match status" value="1"/>
</dbReference>
<evidence type="ECO:0000313" key="3">
    <source>
        <dbReference type="Proteomes" id="UP000185639"/>
    </source>
</evidence>
<dbReference type="RefSeq" id="WP_068439116.1">
    <property type="nucleotide sequence ID" value="NZ_CAJWBH010000011.1"/>
</dbReference>
<dbReference type="Proteomes" id="UP000185639">
    <property type="component" value="Unassembled WGS sequence"/>
</dbReference>
<dbReference type="InterPro" id="IPR017737">
    <property type="entry name" value="TssE1-like"/>
</dbReference>
<dbReference type="Gene3D" id="3.10.450.40">
    <property type="match status" value="1"/>
</dbReference>
<dbReference type="EMBL" id="FTOH01000008">
    <property type="protein sequence ID" value="SIT05488.1"/>
    <property type="molecule type" value="Genomic_DNA"/>
</dbReference>
<keyword evidence="3" id="KW-1185">Reference proteome</keyword>
<dbReference type="InterPro" id="IPR053176">
    <property type="entry name" value="T6SS_TssE1-like"/>
</dbReference>